<keyword evidence="6 9" id="KW-1133">Transmembrane helix</keyword>
<dbReference type="InterPro" id="IPR023282">
    <property type="entry name" value="HMG_CoA_Rdtase_N"/>
</dbReference>
<keyword evidence="11" id="KW-1185">Reference proteome</keyword>
<dbReference type="CDD" id="cd00643">
    <property type="entry name" value="HMG-CoA_reductase_classI"/>
    <property type="match status" value="1"/>
</dbReference>
<name>C5FFV5_ARTOC</name>
<dbReference type="InterPro" id="IPR023074">
    <property type="entry name" value="HMG_CoA_Rdtase_cat_sf"/>
</dbReference>
<dbReference type="OrthoDB" id="310654at2759"/>
<dbReference type="Gene3D" id="3.30.70.420">
    <property type="entry name" value="Hydroxymethylglutaryl-CoA reductase, class I/II, NAD/NADP-binding domain"/>
    <property type="match status" value="1"/>
</dbReference>
<dbReference type="RefSeq" id="XP_002849525.1">
    <property type="nucleotide sequence ID" value="XM_002849479.1"/>
</dbReference>
<comment type="subcellular location">
    <subcellularLocation>
        <location evidence="1 9">Endoplasmic reticulum membrane</location>
        <topology evidence="1 9">Multi-pass membrane protein</topology>
    </subcellularLocation>
</comment>
<dbReference type="EC" id="1.1.1.34" evidence="9"/>
<dbReference type="GO" id="GO:0005789">
    <property type="term" value="C:endoplasmic reticulum membrane"/>
    <property type="evidence" value="ECO:0007669"/>
    <property type="project" value="UniProtKB-SubCell"/>
</dbReference>
<keyword evidence="5 9" id="KW-0521">NADP</keyword>
<dbReference type="EMBL" id="DS995702">
    <property type="protein sequence ID" value="EEQ29640.1"/>
    <property type="molecule type" value="Genomic_DNA"/>
</dbReference>
<dbReference type="SUPFAM" id="SSF56542">
    <property type="entry name" value="Substrate-binding domain of HMG-CoA reductase"/>
    <property type="match status" value="1"/>
</dbReference>
<dbReference type="Gene3D" id="3.90.770.10">
    <property type="entry name" value="3-hydroxy-3-methylglutaryl-coenzyme A Reductase, Chain A, domain 2"/>
    <property type="match status" value="1"/>
</dbReference>
<keyword evidence="7 9" id="KW-0560">Oxidoreductase</keyword>
<dbReference type="PANTHER" id="PTHR10572">
    <property type="entry name" value="3-HYDROXY-3-METHYLGLUTARYL-COENZYME A REDUCTASE"/>
    <property type="match status" value="1"/>
</dbReference>
<evidence type="ECO:0000256" key="6">
    <source>
        <dbReference type="ARBA" id="ARBA00022989"/>
    </source>
</evidence>
<dbReference type="NCBIfam" id="TIGR00533">
    <property type="entry name" value="HMG_CoA_R_NADP"/>
    <property type="match status" value="1"/>
</dbReference>
<proteinExistence type="inferred from homology"/>
<dbReference type="PROSITE" id="PS00066">
    <property type="entry name" value="HMG_COA_REDUCTASE_1"/>
    <property type="match status" value="1"/>
</dbReference>
<feature type="transmembrane region" description="Helical" evidence="9">
    <location>
        <begin position="124"/>
        <end position="151"/>
    </location>
</feature>
<dbReference type="GO" id="GO:0008299">
    <property type="term" value="P:isoprenoid biosynthetic process"/>
    <property type="evidence" value="ECO:0007669"/>
    <property type="project" value="InterPro"/>
</dbReference>
<dbReference type="PANTHER" id="PTHR10572:SF24">
    <property type="entry name" value="3-HYDROXY-3-METHYLGLUTARYL-COENZYME A REDUCTASE"/>
    <property type="match status" value="1"/>
</dbReference>
<evidence type="ECO:0000256" key="5">
    <source>
        <dbReference type="ARBA" id="ARBA00022857"/>
    </source>
</evidence>
<dbReference type="FunFam" id="3.30.70.420:FF:000001">
    <property type="entry name" value="3-hydroxy-3-methylglutaryl coenzyme A reductase"/>
    <property type="match status" value="1"/>
</dbReference>
<evidence type="ECO:0000313" key="11">
    <source>
        <dbReference type="Proteomes" id="UP000002035"/>
    </source>
</evidence>
<dbReference type="STRING" id="554155.C5FFV5"/>
<evidence type="ECO:0000256" key="7">
    <source>
        <dbReference type="ARBA" id="ARBA00023002"/>
    </source>
</evidence>
<sequence length="622" mass="66429">MVKPLVLSSGLGRAGYRTRLAVQALTLLVLLWTFSLWTQTEALEQDRLVEKRVDVFRDLESLLHAHRASNRKLSDHDSIYEAPDIFRSLNETSDASESANSVYVLLSTHVSRPRHWMRKSIARLLSLIGGSNQAILAAAIFIAMTTVQFLFPKSGQSANGASPGPRSPMHLSPILVDSRDKKVNGGPRPVLVKNKTLNGRPNDDEVRAMSDEKVAELGSRGTVPLYSLEKLLQDPARAVSVRRKAISRHECMSLSNFSLEKSNLPHDGYDYGKVLGACCENVIGYMPLPVGVAGPLNVDGTRIFIPMATTEGALVASTNRGCAAINSGGGVVTALLADGMTRGPTVRFRNLQRASEAKAWLDSEHGYRSIEAAFNSTSRFGRLQSARSVIVGSELFIRFKSFTGDAMGMNMMSKGVEKALAAMAENGFEDMHVTSLSGNYCTDKKSAGVNWVEGRGKSISAQATIPGEVVRTALKTDVDTLVDLNRSKNLTGSAVAGSIGGFNAHAANIVTAIFIATGQDPAQNVASSSCLTTMTKVGEDLQISVYMPSIEVGTVGGGTILAPQQAMLDLMGVRGSKEESPGENAQKLARIVASGVLAGELSLCSALAAGSLVRSHMAHNRK</sequence>
<evidence type="ECO:0000256" key="8">
    <source>
        <dbReference type="ARBA" id="ARBA00023136"/>
    </source>
</evidence>
<dbReference type="SUPFAM" id="SSF55035">
    <property type="entry name" value="NAD-binding domain of HMG-CoA reductase"/>
    <property type="match status" value="1"/>
</dbReference>
<dbReference type="PRINTS" id="PR00071">
    <property type="entry name" value="HMGCOARDTASE"/>
</dbReference>
<gene>
    <name evidence="10" type="ORF">MCYG_02459</name>
</gene>
<evidence type="ECO:0000256" key="4">
    <source>
        <dbReference type="ARBA" id="ARBA00022824"/>
    </source>
</evidence>
<keyword evidence="4 9" id="KW-0256">Endoplasmic reticulum</keyword>
<dbReference type="InterPro" id="IPR009029">
    <property type="entry name" value="HMG_CoA_Rdtase_sub-bd_dom_sf"/>
</dbReference>
<evidence type="ECO:0000256" key="3">
    <source>
        <dbReference type="ARBA" id="ARBA00022692"/>
    </source>
</evidence>
<dbReference type="GO" id="GO:0006696">
    <property type="term" value="P:ergosterol biosynthetic process"/>
    <property type="evidence" value="ECO:0007669"/>
    <property type="project" value="TreeGrafter"/>
</dbReference>
<dbReference type="Gene3D" id="1.10.3270.10">
    <property type="entry name" value="HMGR, N-terminal domain"/>
    <property type="match status" value="1"/>
</dbReference>
<dbReference type="InterPro" id="IPR002202">
    <property type="entry name" value="HMG_CoA_Rdtase"/>
</dbReference>
<comment type="catalytic activity">
    <reaction evidence="9">
        <text>(R)-mevalonate + 2 NADP(+) + CoA = (3S)-3-hydroxy-3-methylglutaryl-CoA + 2 NADPH + 2 H(+)</text>
        <dbReference type="Rhea" id="RHEA:15989"/>
        <dbReference type="ChEBI" id="CHEBI:15378"/>
        <dbReference type="ChEBI" id="CHEBI:36464"/>
        <dbReference type="ChEBI" id="CHEBI:43074"/>
        <dbReference type="ChEBI" id="CHEBI:57287"/>
        <dbReference type="ChEBI" id="CHEBI:57783"/>
        <dbReference type="ChEBI" id="CHEBI:58349"/>
        <dbReference type="EC" id="1.1.1.34"/>
    </reaction>
</comment>
<evidence type="ECO:0000256" key="9">
    <source>
        <dbReference type="RuleBase" id="RU361219"/>
    </source>
</evidence>
<dbReference type="OMA" id="VGRNIEN"/>
<dbReference type="GO" id="GO:0005778">
    <property type="term" value="C:peroxisomal membrane"/>
    <property type="evidence" value="ECO:0007669"/>
    <property type="project" value="TreeGrafter"/>
</dbReference>
<dbReference type="GO" id="GO:0015936">
    <property type="term" value="P:coenzyme A metabolic process"/>
    <property type="evidence" value="ECO:0007669"/>
    <property type="project" value="InterPro"/>
</dbReference>
<dbReference type="InterPro" id="IPR009023">
    <property type="entry name" value="HMG_CoA_Rdtase_NAD(P)-bd_sf"/>
</dbReference>
<dbReference type="Proteomes" id="UP000002035">
    <property type="component" value="Unassembled WGS sequence"/>
</dbReference>
<keyword evidence="8 9" id="KW-0472">Membrane</keyword>
<comment type="pathway">
    <text evidence="9">Metabolic intermediate biosynthesis; (R)-mevalonate biosynthesis; (R)-mevalonate from acetyl-CoA: step 3/3.</text>
</comment>
<dbReference type="FunFam" id="3.90.770.10:FF:000001">
    <property type="entry name" value="3-hydroxy-3-methylglutaryl coenzyme A reductase"/>
    <property type="match status" value="1"/>
</dbReference>
<dbReference type="PROSITE" id="PS01192">
    <property type="entry name" value="HMG_COA_REDUCTASE_3"/>
    <property type="match status" value="1"/>
</dbReference>
<feature type="transmembrane region" description="Helical" evidence="9">
    <location>
        <begin position="20"/>
        <end position="38"/>
    </location>
</feature>
<evidence type="ECO:0000256" key="2">
    <source>
        <dbReference type="ARBA" id="ARBA00007661"/>
    </source>
</evidence>
<accession>C5FFV5</accession>
<protein>
    <recommendedName>
        <fullName evidence="9">3-hydroxy-3-methylglutaryl coenzyme A reductase</fullName>
        <shortName evidence="9">HMG-CoA reductase</shortName>
        <ecNumber evidence="9">1.1.1.34</ecNumber>
    </recommendedName>
</protein>
<keyword evidence="3 9" id="KW-0812">Transmembrane</keyword>
<dbReference type="Pfam" id="PF00368">
    <property type="entry name" value="HMG-CoA_red"/>
    <property type="match status" value="1"/>
</dbReference>
<dbReference type="HOGENOM" id="CLU_439384_0_0_1"/>
<evidence type="ECO:0000313" key="10">
    <source>
        <dbReference type="EMBL" id="EEQ29640.1"/>
    </source>
</evidence>
<dbReference type="PROSITE" id="PS50065">
    <property type="entry name" value="HMG_COA_REDUCTASE_4"/>
    <property type="match status" value="1"/>
</dbReference>
<dbReference type="eggNOG" id="KOG2480">
    <property type="taxonomic scope" value="Eukaryota"/>
</dbReference>
<dbReference type="FunFam" id="1.10.3270.10:FF:000001">
    <property type="entry name" value="3-hydroxy-3-methylglutaryl coenzyme A reductase"/>
    <property type="match status" value="1"/>
</dbReference>
<dbReference type="VEuPathDB" id="FungiDB:MCYG_02459"/>
<dbReference type="UniPathway" id="UPA00058">
    <property type="reaction ID" value="UER00103"/>
</dbReference>
<dbReference type="GO" id="GO:0004420">
    <property type="term" value="F:hydroxymethylglutaryl-CoA reductase (NADPH) activity"/>
    <property type="evidence" value="ECO:0007669"/>
    <property type="project" value="UniProtKB-EC"/>
</dbReference>
<dbReference type="AlphaFoldDB" id="C5FFV5"/>
<dbReference type="InterPro" id="IPR004554">
    <property type="entry name" value="HMG_CoA_Rdtase_eu_arc"/>
</dbReference>
<dbReference type="PROSITE" id="PS00318">
    <property type="entry name" value="HMG_COA_REDUCTASE_2"/>
    <property type="match status" value="1"/>
</dbReference>
<reference evidence="11" key="1">
    <citation type="journal article" date="2012" name="MBio">
        <title>Comparative genome analysis of Trichophyton rubrum and related dermatophytes reveals candidate genes involved in infection.</title>
        <authorList>
            <person name="Martinez D.A."/>
            <person name="Oliver B.G."/>
            <person name="Graeser Y."/>
            <person name="Goldberg J.M."/>
            <person name="Li W."/>
            <person name="Martinez-Rossi N.M."/>
            <person name="Monod M."/>
            <person name="Shelest E."/>
            <person name="Barton R.C."/>
            <person name="Birch E."/>
            <person name="Brakhage A.A."/>
            <person name="Chen Z."/>
            <person name="Gurr S.J."/>
            <person name="Heiman D."/>
            <person name="Heitman J."/>
            <person name="Kosti I."/>
            <person name="Rossi A."/>
            <person name="Saif S."/>
            <person name="Samalova M."/>
            <person name="Saunders C.W."/>
            <person name="Shea T."/>
            <person name="Summerbell R.C."/>
            <person name="Xu J."/>
            <person name="Young S."/>
            <person name="Zeng Q."/>
            <person name="Birren B.W."/>
            <person name="Cuomo C.A."/>
            <person name="White T.C."/>
        </authorList>
    </citation>
    <scope>NUCLEOTIDE SEQUENCE [LARGE SCALE GENOMIC DNA]</scope>
    <source>
        <strain evidence="11">ATCC MYA-4605 / CBS 113480</strain>
    </source>
</reference>
<comment type="similarity">
    <text evidence="2 9">Belongs to the HMG-CoA reductase family.</text>
</comment>
<organism evidence="10 11">
    <name type="scientific">Arthroderma otae (strain ATCC MYA-4605 / CBS 113480)</name>
    <name type="common">Microsporum canis</name>
    <dbReference type="NCBI Taxonomy" id="554155"/>
    <lineage>
        <taxon>Eukaryota</taxon>
        <taxon>Fungi</taxon>
        <taxon>Dikarya</taxon>
        <taxon>Ascomycota</taxon>
        <taxon>Pezizomycotina</taxon>
        <taxon>Eurotiomycetes</taxon>
        <taxon>Eurotiomycetidae</taxon>
        <taxon>Onygenales</taxon>
        <taxon>Arthrodermataceae</taxon>
        <taxon>Microsporum</taxon>
    </lineage>
</organism>
<evidence type="ECO:0000256" key="1">
    <source>
        <dbReference type="ARBA" id="ARBA00004477"/>
    </source>
</evidence>
<dbReference type="InterPro" id="IPR023076">
    <property type="entry name" value="HMG_CoA_Rdtase_CS"/>
</dbReference>
<dbReference type="GeneID" id="9223384"/>